<dbReference type="InterPro" id="IPR052160">
    <property type="entry name" value="Gypsy_RT_Integrase-like"/>
</dbReference>
<dbReference type="InterPro" id="IPR043502">
    <property type="entry name" value="DNA/RNA_pol_sf"/>
</dbReference>
<gene>
    <name evidence="2" type="ORF">E6C27_scaffold979G00860</name>
</gene>
<name>A0A5A7VH40_CUCMM</name>
<dbReference type="InterPro" id="IPR036397">
    <property type="entry name" value="RNaseH_sf"/>
</dbReference>
<dbReference type="PANTHER" id="PTHR47266">
    <property type="entry name" value="ENDONUCLEASE-RELATED"/>
    <property type="match status" value="1"/>
</dbReference>
<dbReference type="Proteomes" id="UP000321393">
    <property type="component" value="Unassembled WGS sequence"/>
</dbReference>
<dbReference type="Gene3D" id="3.30.420.10">
    <property type="entry name" value="Ribonuclease H-like superfamily/Ribonuclease H"/>
    <property type="match status" value="1"/>
</dbReference>
<evidence type="ECO:0000313" key="2">
    <source>
        <dbReference type="EMBL" id="KAA0066654.1"/>
    </source>
</evidence>
<dbReference type="GO" id="GO:0003676">
    <property type="term" value="F:nucleic acid binding"/>
    <property type="evidence" value="ECO:0007669"/>
    <property type="project" value="InterPro"/>
</dbReference>
<dbReference type="SUPFAM" id="SSF56672">
    <property type="entry name" value="DNA/RNA polymerases"/>
    <property type="match status" value="1"/>
</dbReference>
<dbReference type="InterPro" id="IPR012337">
    <property type="entry name" value="RNaseH-like_sf"/>
</dbReference>
<feature type="region of interest" description="Disordered" evidence="1">
    <location>
        <begin position="292"/>
        <end position="332"/>
    </location>
</feature>
<dbReference type="EMBL" id="SSTE01000850">
    <property type="protein sequence ID" value="KAA0066654.1"/>
    <property type="molecule type" value="Genomic_DNA"/>
</dbReference>
<accession>A0A5A7VH40</accession>
<sequence>MISDGIVLGHRIFQAGLEVDLAKIDVAFQTIKDALTSASIRITPDWSQLFELMCDVSDVAVRAVLDQILRRCVPEYEQLTYSPNVMKHPIETLWWTKDGYKSLIETENMSHSDEMPQQPILEIELIDVWGINFMGLFCQSGGHIYILLAVDYSQTKLLAKYNITHKIATTYHPQTNGQAKVSNREINKILEIVVNSSRKDWMDHLDFVLYAYYSAYKTPIEMSPYALLFGKAYHLPLELEHKALQEIEFCETKNINEREEKQREIDSARDQREEIRPPVAVIVLAVVEETKEPRLEDEMSRNIEEGSADMRWHKDKRVETDDMLKHPPDVER</sequence>
<dbReference type="SUPFAM" id="SSF53098">
    <property type="entry name" value="Ribonuclease H-like"/>
    <property type="match status" value="1"/>
</dbReference>
<evidence type="ECO:0000313" key="3">
    <source>
        <dbReference type="Proteomes" id="UP000321393"/>
    </source>
</evidence>
<dbReference type="OrthoDB" id="1301103at2759"/>
<protein>
    <submittedName>
        <fullName evidence="2">Transposon Ty3-G Gag-Pol polyprotein</fullName>
    </submittedName>
</protein>
<evidence type="ECO:0000256" key="1">
    <source>
        <dbReference type="SAM" id="MobiDB-lite"/>
    </source>
</evidence>
<proteinExistence type="predicted"/>
<organism evidence="2 3">
    <name type="scientific">Cucumis melo var. makuwa</name>
    <name type="common">Oriental melon</name>
    <dbReference type="NCBI Taxonomy" id="1194695"/>
    <lineage>
        <taxon>Eukaryota</taxon>
        <taxon>Viridiplantae</taxon>
        <taxon>Streptophyta</taxon>
        <taxon>Embryophyta</taxon>
        <taxon>Tracheophyta</taxon>
        <taxon>Spermatophyta</taxon>
        <taxon>Magnoliopsida</taxon>
        <taxon>eudicotyledons</taxon>
        <taxon>Gunneridae</taxon>
        <taxon>Pentapetalae</taxon>
        <taxon>rosids</taxon>
        <taxon>fabids</taxon>
        <taxon>Cucurbitales</taxon>
        <taxon>Cucurbitaceae</taxon>
        <taxon>Benincaseae</taxon>
        <taxon>Cucumis</taxon>
    </lineage>
</organism>
<reference evidence="2 3" key="1">
    <citation type="submission" date="2019-08" db="EMBL/GenBank/DDBJ databases">
        <title>Draft genome sequences of two oriental melons (Cucumis melo L. var makuwa).</title>
        <authorList>
            <person name="Kwon S.-Y."/>
        </authorList>
    </citation>
    <scope>NUCLEOTIDE SEQUENCE [LARGE SCALE GENOMIC DNA]</scope>
    <source>
        <strain evidence="3">cv. SW 3</strain>
        <tissue evidence="2">Leaf</tissue>
    </source>
</reference>
<dbReference type="AlphaFoldDB" id="A0A5A7VH40"/>
<comment type="caution">
    <text evidence="2">The sequence shown here is derived from an EMBL/GenBank/DDBJ whole genome shotgun (WGS) entry which is preliminary data.</text>
</comment>